<dbReference type="NCBIfam" id="TIGR00479">
    <property type="entry name" value="rumA"/>
    <property type="match status" value="1"/>
</dbReference>
<feature type="binding site" evidence="4">
    <location>
        <position position="366"/>
    </location>
    <ligand>
        <name>S-adenosyl-L-methionine</name>
        <dbReference type="ChEBI" id="CHEBI:59789"/>
    </ligand>
</feature>
<evidence type="ECO:0000256" key="1">
    <source>
        <dbReference type="ARBA" id="ARBA00022603"/>
    </source>
</evidence>
<dbReference type="InterPro" id="IPR002792">
    <property type="entry name" value="TRAM_dom"/>
</dbReference>
<keyword evidence="1 4" id="KW-0489">Methyltransferase</keyword>
<dbReference type="PANTHER" id="PTHR11061:SF30">
    <property type="entry name" value="TRNA (URACIL(54)-C(5))-METHYLTRANSFERASE"/>
    <property type="match status" value="1"/>
</dbReference>
<evidence type="ECO:0000256" key="4">
    <source>
        <dbReference type="PROSITE-ProRule" id="PRU01024"/>
    </source>
</evidence>
<dbReference type="SUPFAM" id="SSF50249">
    <property type="entry name" value="Nucleic acid-binding proteins"/>
    <property type="match status" value="1"/>
</dbReference>
<dbReference type="Pfam" id="PF05958">
    <property type="entry name" value="tRNA_U5-meth_tr"/>
    <property type="match status" value="1"/>
</dbReference>
<feature type="binding site" evidence="4">
    <location>
        <position position="318"/>
    </location>
    <ligand>
        <name>S-adenosyl-L-methionine</name>
        <dbReference type="ChEBI" id="CHEBI:59789"/>
    </ligand>
</feature>
<name>A0A2H0W6B0_9BACT</name>
<dbReference type="CDD" id="cd02440">
    <property type="entry name" value="AdoMet_MTases"/>
    <property type="match status" value="1"/>
</dbReference>
<evidence type="ECO:0000259" key="5">
    <source>
        <dbReference type="PROSITE" id="PS50926"/>
    </source>
</evidence>
<dbReference type="Proteomes" id="UP000231382">
    <property type="component" value="Unassembled WGS sequence"/>
</dbReference>
<feature type="binding site" evidence="4">
    <location>
        <position position="268"/>
    </location>
    <ligand>
        <name>S-adenosyl-L-methionine</name>
        <dbReference type="ChEBI" id="CHEBI:59789"/>
    </ligand>
</feature>
<keyword evidence="3 4" id="KW-0949">S-adenosyl-L-methionine</keyword>
<dbReference type="AlphaFoldDB" id="A0A2H0W6B0"/>
<protein>
    <submittedName>
        <fullName evidence="6">23S rRNA (Uracil(1939)-C(5))-methyltransferase RlmD</fullName>
    </submittedName>
</protein>
<dbReference type="Gene3D" id="2.40.50.1070">
    <property type="match status" value="1"/>
</dbReference>
<dbReference type="InterPro" id="IPR012340">
    <property type="entry name" value="NA-bd_OB-fold"/>
</dbReference>
<evidence type="ECO:0000313" key="7">
    <source>
        <dbReference type="Proteomes" id="UP000231382"/>
    </source>
</evidence>
<gene>
    <name evidence="6" type="ORF">COT78_02870</name>
</gene>
<dbReference type="InterPro" id="IPR030391">
    <property type="entry name" value="MeTrfase_TrmA_CS"/>
</dbReference>
<evidence type="ECO:0000313" key="6">
    <source>
        <dbReference type="EMBL" id="PIS07616.1"/>
    </source>
</evidence>
<sequence length="440" mass="50700">MRIKIEKLIYEGWGIGHDENGRAVFVKKSVPGDVLDVKITKEKKSYTEAVIEKIIEPSEKRIDPPCQYFDLCGGCEHQNIAYPDQLKFKEEIFRETLSRTKIETEILPIVQASEPFFYRNSIRFFLVEQKSGKKIFTRHNYLYTDGLVEAESCLLQSVKSNLILSLILEVVNSDRNKSLSGFYQVKIREGKFTDEFMVELMTDDNKLPFELELKTALNQIPEIKSLYHTVTPQRQLRNIRRRLLHGSPIISEKIDKYKFQISPDSFFQTNSLGVKALYDKIKEFAQIEMGDTALDLFCGTGTIGIYLSTLAKEVVGVEVVQSAVNDAKVNARINNIYNCEFIHADVNMWLRNEKIEKYENIKIILDPPRAGLNKELIKKLSNFLSLKNFTNLIYVSCNPATFARDINEFELHGLKLKKVQPLDMFPQTHHLECVGLLQKI</sequence>
<dbReference type="GO" id="GO:0070041">
    <property type="term" value="F:rRNA (uridine-C5-)-methyltransferase activity"/>
    <property type="evidence" value="ECO:0007669"/>
    <property type="project" value="TreeGrafter"/>
</dbReference>
<accession>A0A2H0W6B0</accession>
<proteinExistence type="inferred from homology"/>
<reference evidence="7" key="1">
    <citation type="submission" date="2017-09" db="EMBL/GenBank/DDBJ databases">
        <title>Depth-based differentiation of microbial function through sediment-hosted aquifers and enrichment of novel symbionts in the deep terrestrial subsurface.</title>
        <authorList>
            <person name="Probst A.J."/>
            <person name="Ladd B."/>
            <person name="Jarett J.K."/>
            <person name="Geller-Mcgrath D.E."/>
            <person name="Sieber C.M.K."/>
            <person name="Emerson J.B."/>
            <person name="Anantharaman K."/>
            <person name="Thomas B.C."/>
            <person name="Malmstrom R."/>
            <person name="Stieglmeier M."/>
            <person name="Klingl A."/>
            <person name="Woyke T."/>
            <person name="Ryan C.M."/>
            <person name="Banfield J.F."/>
        </authorList>
    </citation>
    <scope>NUCLEOTIDE SEQUENCE [LARGE SCALE GENOMIC DNA]</scope>
</reference>
<dbReference type="FunFam" id="3.40.50.150:FF:000009">
    <property type="entry name" value="23S rRNA (Uracil(1939)-C(5))-methyltransferase RlmD"/>
    <property type="match status" value="1"/>
</dbReference>
<dbReference type="EMBL" id="PEZW01000018">
    <property type="protein sequence ID" value="PIS07616.1"/>
    <property type="molecule type" value="Genomic_DNA"/>
</dbReference>
<feature type="active site" description="Nucleophile" evidence="4">
    <location>
        <position position="397"/>
    </location>
</feature>
<dbReference type="Pfam" id="PF01938">
    <property type="entry name" value="TRAM"/>
    <property type="match status" value="1"/>
</dbReference>
<dbReference type="PANTHER" id="PTHR11061">
    <property type="entry name" value="RNA M5U METHYLTRANSFERASE"/>
    <property type="match status" value="1"/>
</dbReference>
<keyword evidence="2 4" id="KW-0808">Transferase</keyword>
<evidence type="ECO:0000256" key="3">
    <source>
        <dbReference type="ARBA" id="ARBA00022691"/>
    </source>
</evidence>
<dbReference type="Gene3D" id="2.40.50.140">
    <property type="entry name" value="Nucleic acid-binding proteins"/>
    <property type="match status" value="1"/>
</dbReference>
<dbReference type="SUPFAM" id="SSF53335">
    <property type="entry name" value="S-adenosyl-L-methionine-dependent methyltransferases"/>
    <property type="match status" value="1"/>
</dbReference>
<evidence type="ECO:0000256" key="2">
    <source>
        <dbReference type="ARBA" id="ARBA00022679"/>
    </source>
</evidence>
<dbReference type="InterPro" id="IPR010280">
    <property type="entry name" value="U5_MeTrfase_fam"/>
</dbReference>
<dbReference type="PROSITE" id="PS50926">
    <property type="entry name" value="TRAM"/>
    <property type="match status" value="1"/>
</dbReference>
<dbReference type="GO" id="GO:0070475">
    <property type="term" value="P:rRNA base methylation"/>
    <property type="evidence" value="ECO:0007669"/>
    <property type="project" value="TreeGrafter"/>
</dbReference>
<dbReference type="PROSITE" id="PS01231">
    <property type="entry name" value="TRMA_2"/>
    <property type="match status" value="1"/>
</dbReference>
<comment type="caution">
    <text evidence="6">The sequence shown here is derived from an EMBL/GenBank/DDBJ whole genome shotgun (WGS) entry which is preliminary data.</text>
</comment>
<organism evidence="6 7">
    <name type="scientific">Candidatus Berkelbacteria bacterium CG10_big_fil_rev_8_21_14_0_10_43_13</name>
    <dbReference type="NCBI Taxonomy" id="1974514"/>
    <lineage>
        <taxon>Bacteria</taxon>
        <taxon>Candidatus Berkelbacteria</taxon>
    </lineage>
</organism>
<comment type="similarity">
    <text evidence="4">Belongs to the class I-like SAM-binding methyltransferase superfamily. RNA M5U methyltransferase family.</text>
</comment>
<feature type="domain" description="TRAM" evidence="5">
    <location>
        <begin position="1"/>
        <end position="53"/>
    </location>
</feature>
<dbReference type="InterPro" id="IPR029063">
    <property type="entry name" value="SAM-dependent_MTases_sf"/>
</dbReference>
<feature type="binding site" evidence="4">
    <location>
        <position position="297"/>
    </location>
    <ligand>
        <name>S-adenosyl-L-methionine</name>
        <dbReference type="ChEBI" id="CHEBI:59789"/>
    </ligand>
</feature>
<dbReference type="Gene3D" id="3.40.50.150">
    <property type="entry name" value="Vaccinia Virus protein VP39"/>
    <property type="match status" value="1"/>
</dbReference>
<dbReference type="PROSITE" id="PS51687">
    <property type="entry name" value="SAM_MT_RNA_M5U"/>
    <property type="match status" value="1"/>
</dbReference>